<gene>
    <name evidence="1" type="ORF">J07HQW1_00548</name>
</gene>
<name>U1N209_9EURY</name>
<evidence type="ECO:0000313" key="2">
    <source>
        <dbReference type="Proteomes" id="UP000030649"/>
    </source>
</evidence>
<evidence type="ECO:0000313" key="1">
    <source>
        <dbReference type="EMBL" id="ERG90525.1"/>
    </source>
</evidence>
<sequence length="113" mass="12581">MIVELNHSLVDGSVIRALVADRLEIGFCTQLRCVQRPQEALDALVGRLVRNGEFSVELLNARALPDIHADGEIPLPEQDCRVFKDCAGIIVERLIAILTSRWQSDHCVSPNLH</sequence>
<organism evidence="1 2">
    <name type="scientific">Haloquadratum walsbyi J07HQW1</name>
    <dbReference type="NCBI Taxonomy" id="1238424"/>
    <lineage>
        <taxon>Archaea</taxon>
        <taxon>Methanobacteriati</taxon>
        <taxon>Methanobacteriota</taxon>
        <taxon>Stenosarchaea group</taxon>
        <taxon>Halobacteria</taxon>
        <taxon>Halobacteriales</taxon>
        <taxon>Haloferacaceae</taxon>
        <taxon>Haloquadratum</taxon>
    </lineage>
</organism>
<protein>
    <submittedName>
        <fullName evidence="1">Uncharacterized protein</fullName>
    </submittedName>
</protein>
<proteinExistence type="predicted"/>
<dbReference type="EMBL" id="KE356560">
    <property type="protein sequence ID" value="ERG90525.1"/>
    <property type="molecule type" value="Genomic_DNA"/>
</dbReference>
<dbReference type="HOGENOM" id="CLU_2127777_0_0_2"/>
<accession>U1N209</accession>
<dbReference type="AlphaFoldDB" id="U1N209"/>
<reference evidence="1 2" key="1">
    <citation type="journal article" date="2013" name="PLoS ONE">
        <title>Assembly-driven community genomics of a hypersaline microbial ecosystem.</title>
        <authorList>
            <person name="Podell S."/>
            <person name="Ugalde J.A."/>
            <person name="Narasingarao P."/>
            <person name="Banfield J.F."/>
            <person name="Heidelberg K.B."/>
            <person name="Allen E.E."/>
        </authorList>
    </citation>
    <scope>NUCLEOTIDE SEQUENCE [LARGE SCALE GENOMIC DNA]</scope>
    <source>
        <strain evidence="2">J07HQW1</strain>
    </source>
</reference>
<dbReference type="Proteomes" id="UP000030649">
    <property type="component" value="Unassembled WGS sequence"/>
</dbReference>